<dbReference type="OrthoDB" id="10256176at2759"/>
<name>I6ZKH8_ENCRO</name>
<dbReference type="GO" id="GO:0005688">
    <property type="term" value="C:U6 snRNP"/>
    <property type="evidence" value="ECO:0007669"/>
    <property type="project" value="TreeGrafter"/>
</dbReference>
<evidence type="ECO:0000256" key="7">
    <source>
        <dbReference type="ARBA" id="ARBA00023242"/>
    </source>
</evidence>
<dbReference type="SMART" id="SM00651">
    <property type="entry name" value="Sm"/>
    <property type="match status" value="1"/>
</dbReference>
<dbReference type="GO" id="GO:0000932">
    <property type="term" value="C:P-body"/>
    <property type="evidence" value="ECO:0007669"/>
    <property type="project" value="TreeGrafter"/>
</dbReference>
<organism evidence="10 11">
    <name type="scientific">Encephalitozoon romaleae (strain SJ-2008)</name>
    <name type="common">Microsporidian parasite</name>
    <dbReference type="NCBI Taxonomy" id="1178016"/>
    <lineage>
        <taxon>Eukaryota</taxon>
        <taxon>Fungi</taxon>
        <taxon>Fungi incertae sedis</taxon>
        <taxon>Microsporidia</taxon>
        <taxon>Unikaryonidae</taxon>
        <taxon>Encephalitozoon</taxon>
    </lineage>
</organism>
<comment type="subcellular location">
    <subcellularLocation>
        <location evidence="1">Nucleus</location>
    </subcellularLocation>
</comment>
<dbReference type="HOGENOM" id="CLU_130474_4_0_1"/>
<evidence type="ECO:0000256" key="2">
    <source>
        <dbReference type="ARBA" id="ARBA00006850"/>
    </source>
</evidence>
<evidence type="ECO:0000256" key="1">
    <source>
        <dbReference type="ARBA" id="ARBA00004123"/>
    </source>
</evidence>
<dbReference type="VEuPathDB" id="MicrosporidiaDB:EROM_091830"/>
<keyword evidence="6" id="KW-0508">mRNA splicing</keyword>
<evidence type="ECO:0000256" key="8">
    <source>
        <dbReference type="ARBA" id="ARBA00023274"/>
    </source>
</evidence>
<dbReference type="GO" id="GO:0000398">
    <property type="term" value="P:mRNA splicing, via spliceosome"/>
    <property type="evidence" value="ECO:0007669"/>
    <property type="project" value="TreeGrafter"/>
</dbReference>
<accession>I6ZKH8</accession>
<comment type="similarity">
    <text evidence="2">Belongs to the snRNP Sm proteins family.</text>
</comment>
<protein>
    <submittedName>
        <fullName evidence="10">U6 snRNA-associated ribonucleoprotein</fullName>
    </submittedName>
</protein>
<dbReference type="SUPFAM" id="SSF50182">
    <property type="entry name" value="Sm-like ribonucleoproteins"/>
    <property type="match status" value="1"/>
</dbReference>
<dbReference type="GO" id="GO:0071013">
    <property type="term" value="C:catalytic step 2 spliceosome"/>
    <property type="evidence" value="ECO:0007669"/>
    <property type="project" value="TreeGrafter"/>
</dbReference>
<evidence type="ECO:0000259" key="9">
    <source>
        <dbReference type="SMART" id="SM00651"/>
    </source>
</evidence>
<dbReference type="InterPro" id="IPR016654">
    <property type="entry name" value="U6_snRNA_Lsm2"/>
</dbReference>
<dbReference type="GO" id="GO:0071011">
    <property type="term" value="C:precatalytic spliceosome"/>
    <property type="evidence" value="ECO:0007669"/>
    <property type="project" value="TreeGrafter"/>
</dbReference>
<keyword evidence="5" id="KW-0694">RNA-binding</keyword>
<dbReference type="GO" id="GO:0046540">
    <property type="term" value="C:U4/U6 x U5 tri-snRNP complex"/>
    <property type="evidence" value="ECO:0007669"/>
    <property type="project" value="TreeGrafter"/>
</dbReference>
<dbReference type="KEGG" id="ero:EROM_091830"/>
<sequence length="94" mass="10530">MLFYEFFRSNIGKRIFVMLKAGVYVSGVLNSIDPYLNLNLLKVKILSNHPGLDSISLCSIRGSSIKYILADKDSNLLQGVNAGSRLRMVLDKCY</sequence>
<keyword evidence="4" id="KW-0747">Spliceosome</keyword>
<dbReference type="PANTHER" id="PTHR13829:SF2">
    <property type="entry name" value="U6 SNRNA-ASSOCIATED SM-LIKE PROTEIN LSM2"/>
    <property type="match status" value="1"/>
</dbReference>
<feature type="domain" description="Sm" evidence="9">
    <location>
        <begin position="5"/>
        <end position="70"/>
    </location>
</feature>
<dbReference type="Gene3D" id="2.30.30.100">
    <property type="match status" value="1"/>
</dbReference>
<dbReference type="GO" id="GO:1990726">
    <property type="term" value="C:Lsm1-7-Pat1 complex"/>
    <property type="evidence" value="ECO:0007669"/>
    <property type="project" value="TreeGrafter"/>
</dbReference>
<dbReference type="InterPro" id="IPR010920">
    <property type="entry name" value="LSM_dom_sf"/>
</dbReference>
<dbReference type="GeneID" id="20564407"/>
<evidence type="ECO:0000313" key="10">
    <source>
        <dbReference type="EMBL" id="AFN83798.1"/>
    </source>
</evidence>
<keyword evidence="3" id="KW-0507">mRNA processing</keyword>
<dbReference type="AlphaFoldDB" id="I6ZKH8"/>
<keyword evidence="11" id="KW-1185">Reference proteome</keyword>
<keyword evidence="8 10" id="KW-0687">Ribonucleoprotein</keyword>
<dbReference type="EMBL" id="CP003528">
    <property type="protein sequence ID" value="AFN83798.1"/>
    <property type="molecule type" value="Genomic_DNA"/>
</dbReference>
<dbReference type="Proteomes" id="UP000010094">
    <property type="component" value="Chromosome IXc"/>
</dbReference>
<reference evidence="10" key="1">
    <citation type="journal article" date="2012" name="Proc. Natl. Acad. Sci. U.S.A.">
        <title>Gain and loss of multiple functionally related, horizontally transferred genes in the reduced genomes of two microsporidian parasites.</title>
        <authorList>
            <person name="Pombert J.-F."/>
            <person name="Selman M."/>
            <person name="Burki F."/>
            <person name="Bardell F.T."/>
            <person name="Farinelli L."/>
            <person name="Solter L.F."/>
            <person name="Whitman D.W."/>
            <person name="Weiss L.M."/>
            <person name="Corradi N."/>
            <person name="Keeling P.J."/>
        </authorList>
    </citation>
    <scope>NUCLEOTIDE SEQUENCE [LARGE SCALE GENOMIC DNA]</scope>
    <source>
        <strain evidence="10">SJ-2008</strain>
    </source>
</reference>
<keyword evidence="7" id="KW-0539">Nucleus</keyword>
<evidence type="ECO:0000313" key="11">
    <source>
        <dbReference type="Proteomes" id="UP000010094"/>
    </source>
</evidence>
<dbReference type="RefSeq" id="XP_009265295.1">
    <property type="nucleotide sequence ID" value="XM_009267020.1"/>
</dbReference>
<gene>
    <name evidence="10" type="ordered locus">EROM_091830</name>
</gene>
<dbReference type="PANTHER" id="PTHR13829">
    <property type="entry name" value="SNRNP CORE PROTEIN FAMILY MEMBER"/>
    <property type="match status" value="1"/>
</dbReference>
<dbReference type="GO" id="GO:0003723">
    <property type="term" value="F:RNA binding"/>
    <property type="evidence" value="ECO:0007669"/>
    <property type="project" value="UniProtKB-KW"/>
</dbReference>
<evidence type="ECO:0000256" key="5">
    <source>
        <dbReference type="ARBA" id="ARBA00022884"/>
    </source>
</evidence>
<dbReference type="Pfam" id="PF01423">
    <property type="entry name" value="LSM"/>
    <property type="match status" value="1"/>
</dbReference>
<evidence type="ECO:0000256" key="4">
    <source>
        <dbReference type="ARBA" id="ARBA00022728"/>
    </source>
</evidence>
<dbReference type="InterPro" id="IPR001163">
    <property type="entry name" value="Sm_dom_euk/arc"/>
</dbReference>
<proteinExistence type="inferred from homology"/>
<evidence type="ECO:0000256" key="3">
    <source>
        <dbReference type="ARBA" id="ARBA00022664"/>
    </source>
</evidence>
<evidence type="ECO:0000256" key="6">
    <source>
        <dbReference type="ARBA" id="ARBA00023187"/>
    </source>
</evidence>